<dbReference type="GeneTree" id="ENSGT00390000002142"/>
<evidence type="ECO:0000256" key="6">
    <source>
        <dbReference type="ARBA" id="ARBA00022832"/>
    </source>
</evidence>
<keyword evidence="18" id="KW-1185">Reference proteome</keyword>
<dbReference type="PIRSF" id="PIRSF005149">
    <property type="entry name" value="IPC-B_HD"/>
    <property type="match status" value="1"/>
</dbReference>
<keyword evidence="9 13" id="KW-0560">Oxidoreductase</keyword>
<dbReference type="GO" id="GO:0005789">
    <property type="term" value="C:endoplasmic reticulum membrane"/>
    <property type="evidence" value="ECO:0007669"/>
    <property type="project" value="UniProtKB-SubCell"/>
</dbReference>
<dbReference type="PANTHER" id="PTHR12863:SF1">
    <property type="entry name" value="FATTY ACID 2-HYDROXYLASE"/>
    <property type="match status" value="1"/>
</dbReference>
<keyword evidence="10 13" id="KW-0443">Lipid metabolism</keyword>
<evidence type="ECO:0000256" key="2">
    <source>
        <dbReference type="ARBA" id="ARBA00022516"/>
    </source>
</evidence>
<keyword evidence="6 13" id="KW-0276">Fatty acid metabolism</keyword>
<feature type="transmembrane region" description="Helical" evidence="15">
    <location>
        <begin position="244"/>
        <end position="264"/>
    </location>
</feature>
<feature type="binding site" evidence="14">
    <location>
        <position position="370"/>
    </location>
    <ligand>
        <name>Zn(2+)</name>
        <dbReference type="ChEBI" id="CHEBI:29105"/>
        <label>1</label>
    </ligand>
</feature>
<evidence type="ECO:0000256" key="4">
    <source>
        <dbReference type="ARBA" id="ARBA00022723"/>
    </source>
</evidence>
<comment type="subcellular location">
    <subcellularLocation>
        <location evidence="1">Endoplasmic reticulum membrane</location>
        <topology evidence="1">Multi-pass membrane protein</topology>
    </subcellularLocation>
</comment>
<dbReference type="GO" id="GO:0080132">
    <property type="term" value="F:fatty acid 2-hydroxylase activity"/>
    <property type="evidence" value="ECO:0007669"/>
    <property type="project" value="InterPro"/>
</dbReference>
<evidence type="ECO:0000256" key="7">
    <source>
        <dbReference type="ARBA" id="ARBA00022833"/>
    </source>
</evidence>
<feature type="binding site" evidence="14">
    <location>
        <position position="371"/>
    </location>
    <ligand>
        <name>Zn(2+)</name>
        <dbReference type="ChEBI" id="CHEBI:29105"/>
        <label>1</label>
    </ligand>
</feature>
<keyword evidence="12 13" id="KW-0275">Fatty acid biosynthesis</keyword>
<feature type="binding site" evidence="14">
    <location>
        <position position="346"/>
    </location>
    <ligand>
        <name>Zn(2+)</name>
        <dbReference type="ChEBI" id="CHEBI:29105"/>
        <label>1</label>
    </ligand>
</feature>
<evidence type="ECO:0000256" key="9">
    <source>
        <dbReference type="ARBA" id="ARBA00023002"/>
    </source>
</evidence>
<comment type="cofactor">
    <cofactor evidence="13 14">
        <name>Zn(2+)</name>
        <dbReference type="ChEBI" id="CHEBI:29105"/>
    </cofactor>
    <text evidence="13 14">Binds 2 Zn(2+) ions per subunit that likely form a catalytic dimetal center.</text>
</comment>
<protein>
    <recommendedName>
        <fullName evidence="13">Fatty acid 2-hydroxylase</fullName>
        <ecNumber evidence="13">1.-.-.-</ecNumber>
    </recommendedName>
</protein>
<dbReference type="GO" id="GO:0005506">
    <property type="term" value="F:iron ion binding"/>
    <property type="evidence" value="ECO:0007669"/>
    <property type="project" value="UniProtKB-UniRule"/>
</dbReference>
<dbReference type="EC" id="1.-.-.-" evidence="13"/>
<keyword evidence="3 15" id="KW-0812">Transmembrane</keyword>
<dbReference type="RefSeq" id="XP_028673924.1">
    <property type="nucleotide sequence ID" value="XM_028818091.2"/>
</dbReference>
<evidence type="ECO:0000256" key="1">
    <source>
        <dbReference type="ARBA" id="ARBA00004477"/>
    </source>
</evidence>
<keyword evidence="8 15" id="KW-1133">Transmembrane helix</keyword>
<feature type="binding site" evidence="14">
    <location>
        <position position="288"/>
    </location>
    <ligand>
        <name>Zn(2+)</name>
        <dbReference type="ChEBI" id="CHEBI:29105"/>
        <label>1</label>
    </ligand>
</feature>
<keyword evidence="7 14" id="KW-0862">Zinc</keyword>
<evidence type="ECO:0000256" key="13">
    <source>
        <dbReference type="PIRNR" id="PIRNR005149"/>
    </source>
</evidence>
<feature type="binding site" evidence="14">
    <location>
        <position position="265"/>
    </location>
    <ligand>
        <name>Zn(2+)</name>
        <dbReference type="ChEBI" id="CHEBI:29105"/>
        <label>1</label>
    </ligand>
</feature>
<dbReference type="GO" id="GO:0006633">
    <property type="term" value="P:fatty acid biosynthetic process"/>
    <property type="evidence" value="ECO:0007669"/>
    <property type="project" value="UniProtKB-KW"/>
</dbReference>
<sequence>MGSKGDGEQVKSVRLEVTRQNPSETWKLVCHRQVPDVTPFVRLQVSGEDVSGVQQSGAPRHQSSNALTYLGSYCIGELEENCEDDSPHRAMEEAARVPLKAMHITDQEQRGEEPNCGVEVAGAQDGGRRLMSNLGHRTRSGNRRLPAAEGLRDLVDFDKPLLWQVGHLGERYTDWVHQPTKKNIRLFHSDFMEYCSKTVWYVIPAVWIPIGICCSYICFKELEKRETKLFASMTEAWSVPVQEYWFPFLFLLGMFTWSLMEYLIHRFLFHTMPPSNSYYLITLHFLLHGQHHKAPFDRSRLVFPPVPASVFALSFYFIFRLLLPLAVGLNIFVGGLSGYIIYDLTHYYLHYGSPKKDNYFYKLKIYHIKHHFKYQKSGFGITSRFWDYPFNTLIPETS</sequence>
<evidence type="ECO:0000256" key="15">
    <source>
        <dbReference type="SAM" id="Phobius"/>
    </source>
</evidence>
<evidence type="ECO:0000259" key="16">
    <source>
        <dbReference type="Pfam" id="PF04116"/>
    </source>
</evidence>
<proteinExistence type="inferred from homology"/>
<feature type="transmembrane region" description="Helical" evidence="15">
    <location>
        <begin position="325"/>
        <end position="349"/>
    </location>
</feature>
<keyword evidence="11 13" id="KW-0472">Membrane</keyword>
<dbReference type="InterPro" id="IPR014430">
    <property type="entry name" value="Scs7"/>
</dbReference>
<reference evidence="17" key="3">
    <citation type="submission" date="2025-09" db="UniProtKB">
        <authorList>
            <consortium name="Ensembl"/>
        </authorList>
    </citation>
    <scope>IDENTIFICATION</scope>
</reference>
<dbReference type="AlphaFoldDB" id="A0A8C4SUP8"/>
<gene>
    <name evidence="17" type="primary">LOC114664116</name>
</gene>
<evidence type="ECO:0000313" key="17">
    <source>
        <dbReference type="Ensembl" id="ENSECRP00000022515.1"/>
    </source>
</evidence>
<keyword evidence="5 13" id="KW-0256">Endoplasmic reticulum</keyword>
<evidence type="ECO:0000256" key="11">
    <source>
        <dbReference type="ARBA" id="ARBA00023136"/>
    </source>
</evidence>
<evidence type="ECO:0000313" key="18">
    <source>
        <dbReference type="Proteomes" id="UP000694620"/>
    </source>
</evidence>
<dbReference type="PANTHER" id="PTHR12863">
    <property type="entry name" value="FATTY ACID HYDROXYLASE"/>
    <property type="match status" value="1"/>
</dbReference>
<evidence type="ECO:0000256" key="12">
    <source>
        <dbReference type="ARBA" id="ARBA00023160"/>
    </source>
</evidence>
<dbReference type="Proteomes" id="UP000694620">
    <property type="component" value="Chromosome 13"/>
</dbReference>
<evidence type="ECO:0000256" key="10">
    <source>
        <dbReference type="ARBA" id="ARBA00023098"/>
    </source>
</evidence>
<reference evidence="17" key="2">
    <citation type="submission" date="2025-08" db="UniProtKB">
        <authorList>
            <consortium name="Ensembl"/>
        </authorList>
    </citation>
    <scope>IDENTIFICATION</scope>
</reference>
<evidence type="ECO:0000256" key="8">
    <source>
        <dbReference type="ARBA" id="ARBA00022989"/>
    </source>
</evidence>
<feature type="transmembrane region" description="Helical" evidence="15">
    <location>
        <begin position="301"/>
        <end position="319"/>
    </location>
</feature>
<feature type="binding site" evidence="14">
    <location>
        <position position="291"/>
    </location>
    <ligand>
        <name>Zn(2+)</name>
        <dbReference type="ChEBI" id="CHEBI:29105"/>
        <label>1</label>
    </ligand>
</feature>
<feature type="binding site" evidence="14">
    <location>
        <position position="367"/>
    </location>
    <ligand>
        <name>Zn(2+)</name>
        <dbReference type="ChEBI" id="CHEBI:29105"/>
        <label>1</label>
    </ligand>
</feature>
<evidence type="ECO:0000256" key="14">
    <source>
        <dbReference type="PIRSR" id="PIRSR005149-1"/>
    </source>
</evidence>
<keyword evidence="13" id="KW-0408">Iron</keyword>
<evidence type="ECO:0000256" key="3">
    <source>
        <dbReference type="ARBA" id="ARBA00022692"/>
    </source>
</evidence>
<organism evidence="17 18">
    <name type="scientific">Erpetoichthys calabaricus</name>
    <name type="common">Rope fish</name>
    <name type="synonym">Calamoichthys calabaricus</name>
    <dbReference type="NCBI Taxonomy" id="27687"/>
    <lineage>
        <taxon>Eukaryota</taxon>
        <taxon>Metazoa</taxon>
        <taxon>Chordata</taxon>
        <taxon>Craniata</taxon>
        <taxon>Vertebrata</taxon>
        <taxon>Euteleostomi</taxon>
        <taxon>Actinopterygii</taxon>
        <taxon>Polypteriformes</taxon>
        <taxon>Polypteridae</taxon>
        <taxon>Erpetoichthys</taxon>
    </lineage>
</organism>
<feature type="binding site" evidence="14">
    <location>
        <position position="350"/>
    </location>
    <ligand>
        <name>Zn(2+)</name>
        <dbReference type="ChEBI" id="CHEBI:29105"/>
        <label>1</label>
    </ligand>
</feature>
<feature type="domain" description="Fatty acid hydroxylase" evidence="16">
    <location>
        <begin position="250"/>
        <end position="392"/>
    </location>
</feature>
<feature type="binding site" evidence="14">
    <location>
        <position position="270"/>
    </location>
    <ligand>
        <name>Zn(2+)</name>
        <dbReference type="ChEBI" id="CHEBI:29105"/>
        <label>1</label>
    </ligand>
</feature>
<evidence type="ECO:0000256" key="5">
    <source>
        <dbReference type="ARBA" id="ARBA00022824"/>
    </source>
</evidence>
<dbReference type="InterPro" id="IPR006694">
    <property type="entry name" value="Fatty_acid_hydroxylase"/>
</dbReference>
<feature type="transmembrane region" description="Helical" evidence="15">
    <location>
        <begin position="199"/>
        <end position="219"/>
    </location>
</feature>
<keyword evidence="2 13" id="KW-0444">Lipid biosynthesis</keyword>
<name>A0A8C4SUP8_ERPCA</name>
<dbReference type="GeneID" id="114664116"/>
<keyword evidence="4 13" id="KW-0479">Metal-binding</keyword>
<comment type="similarity">
    <text evidence="13">Belongs to the sterol desaturase family. SCS7 subfamily.</text>
</comment>
<dbReference type="Ensembl" id="ENSECRT00000022995.1">
    <property type="protein sequence ID" value="ENSECRP00000022515.1"/>
    <property type="gene ID" value="ENSECRG00000015233.1"/>
</dbReference>
<reference evidence="17" key="1">
    <citation type="submission" date="2021-06" db="EMBL/GenBank/DDBJ databases">
        <authorList>
            <consortium name="Wellcome Sanger Institute Data Sharing"/>
        </authorList>
    </citation>
    <scope>NUCLEOTIDE SEQUENCE [LARGE SCALE GENOMIC DNA]</scope>
</reference>
<feature type="binding site" evidence="14">
    <location>
        <position position="292"/>
    </location>
    <ligand>
        <name>Zn(2+)</name>
        <dbReference type="ChEBI" id="CHEBI:29105"/>
        <label>1</label>
    </ligand>
</feature>
<accession>A0A8C4SUP8</accession>
<dbReference type="Pfam" id="PF04116">
    <property type="entry name" value="FA_hydroxylase"/>
    <property type="match status" value="1"/>
</dbReference>
<comment type="function">
    <text evidence="13">Catalyzes stereospecific hydroxylation of free fatty acids at the C-2 position to produce (R)-2-hydroxy fatty acids, which are building blocks of sphingolipids and glycosphingolipids common in neural tissue and epidermis. Plays an essential role in the synthesis of galactosphingolipids of the myelin sheath. Responsible for the synthesis of sphingolipids and glycosphingolipids involved in the formation of epidermal lamellar bodies critical for skin permeability barrier. Participates in the synthesis of glycosphingolipids and a fraction of type II wax diesters in sebaceous gland, specifically regulating hair follicle homeostasis. Involved in the synthesis of sphingolipids of plasma membrane rafts, controlling lipid raft mobility and trafficking of raft-associated proteins.</text>
</comment>